<dbReference type="EMBL" id="NMUH01003822">
    <property type="protein sequence ID" value="MQM07202.1"/>
    <property type="molecule type" value="Genomic_DNA"/>
</dbReference>
<keyword evidence="2" id="KW-1185">Reference proteome</keyword>
<comment type="caution">
    <text evidence="1">The sequence shown here is derived from an EMBL/GenBank/DDBJ whole genome shotgun (WGS) entry which is preliminary data.</text>
</comment>
<sequence length="58" mass="6570">NVVSGTRHNKMIGKKVKLLDLENEQVAEDIVISVDLKKILWIQNYVSVDEAKRSLFSG</sequence>
<accession>A0A843WAV1</accession>
<protein>
    <submittedName>
        <fullName evidence="1">Uncharacterized protein</fullName>
    </submittedName>
</protein>
<dbReference type="Proteomes" id="UP000652761">
    <property type="component" value="Unassembled WGS sequence"/>
</dbReference>
<proteinExistence type="predicted"/>
<dbReference type="AlphaFoldDB" id="A0A843WAV1"/>
<gene>
    <name evidence="1" type="ORF">Taro_040042</name>
</gene>
<evidence type="ECO:0000313" key="1">
    <source>
        <dbReference type="EMBL" id="MQM07202.1"/>
    </source>
</evidence>
<evidence type="ECO:0000313" key="2">
    <source>
        <dbReference type="Proteomes" id="UP000652761"/>
    </source>
</evidence>
<reference evidence="1" key="1">
    <citation type="submission" date="2017-07" db="EMBL/GenBank/DDBJ databases">
        <title>Taro Niue Genome Assembly and Annotation.</title>
        <authorList>
            <person name="Atibalentja N."/>
            <person name="Keating K."/>
            <person name="Fields C.J."/>
        </authorList>
    </citation>
    <scope>NUCLEOTIDE SEQUENCE</scope>
    <source>
        <strain evidence="1">Niue_2</strain>
        <tissue evidence="1">Leaf</tissue>
    </source>
</reference>
<organism evidence="1 2">
    <name type="scientific">Colocasia esculenta</name>
    <name type="common">Wild taro</name>
    <name type="synonym">Arum esculentum</name>
    <dbReference type="NCBI Taxonomy" id="4460"/>
    <lineage>
        <taxon>Eukaryota</taxon>
        <taxon>Viridiplantae</taxon>
        <taxon>Streptophyta</taxon>
        <taxon>Embryophyta</taxon>
        <taxon>Tracheophyta</taxon>
        <taxon>Spermatophyta</taxon>
        <taxon>Magnoliopsida</taxon>
        <taxon>Liliopsida</taxon>
        <taxon>Araceae</taxon>
        <taxon>Aroideae</taxon>
        <taxon>Colocasieae</taxon>
        <taxon>Colocasia</taxon>
    </lineage>
</organism>
<feature type="non-terminal residue" evidence="1">
    <location>
        <position position="1"/>
    </location>
</feature>
<name>A0A843WAV1_COLES</name>